<gene>
    <name evidence="9" type="ORF">WJX72_006572</name>
</gene>
<feature type="region of interest" description="Disordered" evidence="7">
    <location>
        <begin position="253"/>
        <end position="272"/>
    </location>
</feature>
<dbReference type="Proteomes" id="UP001489004">
    <property type="component" value="Unassembled WGS sequence"/>
</dbReference>
<evidence type="ECO:0000313" key="10">
    <source>
        <dbReference type="Proteomes" id="UP001489004"/>
    </source>
</evidence>
<evidence type="ECO:0000256" key="5">
    <source>
        <dbReference type="ARBA" id="ARBA00022989"/>
    </source>
</evidence>
<keyword evidence="5 8" id="KW-1133">Transmembrane helix</keyword>
<comment type="caution">
    <text evidence="9">The sequence shown here is derived from an EMBL/GenBank/DDBJ whole genome shotgun (WGS) entry which is preliminary data.</text>
</comment>
<feature type="transmembrane region" description="Helical" evidence="8">
    <location>
        <begin position="20"/>
        <end position="40"/>
    </location>
</feature>
<evidence type="ECO:0000256" key="3">
    <source>
        <dbReference type="ARBA" id="ARBA00022448"/>
    </source>
</evidence>
<reference evidence="9 10" key="1">
    <citation type="journal article" date="2024" name="Nat. Commun.">
        <title>Phylogenomics reveals the evolutionary origins of lichenization in chlorophyte algae.</title>
        <authorList>
            <person name="Puginier C."/>
            <person name="Libourel C."/>
            <person name="Otte J."/>
            <person name="Skaloud P."/>
            <person name="Haon M."/>
            <person name="Grisel S."/>
            <person name="Petersen M."/>
            <person name="Berrin J.G."/>
            <person name="Delaux P.M."/>
            <person name="Dal Grande F."/>
            <person name="Keller J."/>
        </authorList>
    </citation>
    <scope>NUCLEOTIDE SEQUENCE [LARGE SCALE GENOMIC DNA]</scope>
    <source>
        <strain evidence="9 10">SAG 2043</strain>
    </source>
</reference>
<feature type="transmembrane region" description="Helical" evidence="8">
    <location>
        <begin position="77"/>
        <end position="99"/>
    </location>
</feature>
<dbReference type="GO" id="GO:0022857">
    <property type="term" value="F:transmembrane transporter activity"/>
    <property type="evidence" value="ECO:0007669"/>
    <property type="project" value="InterPro"/>
</dbReference>
<keyword evidence="6 8" id="KW-0472">Membrane</keyword>
<evidence type="ECO:0000256" key="4">
    <source>
        <dbReference type="ARBA" id="ARBA00022692"/>
    </source>
</evidence>
<evidence type="ECO:0000256" key="8">
    <source>
        <dbReference type="SAM" id="Phobius"/>
    </source>
</evidence>
<feature type="transmembrane region" description="Helical" evidence="8">
    <location>
        <begin position="360"/>
        <end position="378"/>
    </location>
</feature>
<keyword evidence="3" id="KW-0813">Transport</keyword>
<evidence type="ECO:0000256" key="6">
    <source>
        <dbReference type="ARBA" id="ARBA00023136"/>
    </source>
</evidence>
<feature type="transmembrane region" description="Helical" evidence="8">
    <location>
        <begin position="106"/>
        <end position="124"/>
    </location>
</feature>
<dbReference type="Gene3D" id="1.20.1250.20">
    <property type="entry name" value="MFS general substrate transporter like domains"/>
    <property type="match status" value="2"/>
</dbReference>
<organism evidence="9 10">
    <name type="scientific">[Myrmecia] bisecta</name>
    <dbReference type="NCBI Taxonomy" id="41462"/>
    <lineage>
        <taxon>Eukaryota</taxon>
        <taxon>Viridiplantae</taxon>
        <taxon>Chlorophyta</taxon>
        <taxon>core chlorophytes</taxon>
        <taxon>Trebouxiophyceae</taxon>
        <taxon>Trebouxiales</taxon>
        <taxon>Trebouxiaceae</taxon>
        <taxon>Myrmecia</taxon>
    </lineage>
</organism>
<dbReference type="InterPro" id="IPR011701">
    <property type="entry name" value="MFS"/>
</dbReference>
<keyword evidence="10" id="KW-1185">Reference proteome</keyword>
<comment type="similarity">
    <text evidence="2">Belongs to the SLC43A transporter (TC 2.A.1.44) family.</text>
</comment>
<feature type="transmembrane region" description="Helical" evidence="8">
    <location>
        <begin position="136"/>
        <end position="157"/>
    </location>
</feature>
<sequence length="553" mass="60332">MPVPSAGSRSYARACSDARLFLLVIVTMGEVLQGGLIFGWNGLALMIKAQDNFDDGCPAPVTVKGRVETCKSQETKLALIFVLGAFAVNFGPLIVGPILDRIGPRIMSAVGTAINALGLILFGISHSNGANAFEAAAIFVGLGGLAYHLGLFSICSLFPRHRGLVSACLCGGFVGSGMIFQILKVVATGLGNTRRVYVTILLVYSAVVTLWIPLSLWLLPMTAMKVGQRYVRTSTWRFALVSYDCDDQAALKQPAKSPHAHASPPHEPCQNLEPARQQPLHQLRAAKLASTDPPNAPTMPRRTFADLELGEEGSLKQVPVANLAAARRPEGQQGMVLRESQRFAQLKNKTFWQQICTPEAIGMTLIFTINVFCLQYYLGSARLQLEQKHDDRLTYTNLVSIIVACGAAFIPLTGYLLDRLGFGITLAIINAAGVLTSLLEAVPNLPLQALTFALWCFTRFIMYATFYTVCGSCFGYKNFGKIIGVTNAANGLAGLLAIPLNSFAIDMLHSRYWILNISQAIILLPLFGFCYKMWVWERRDVIDYQITPVSETN</sequence>
<feature type="compositionally biased region" description="Low complexity" evidence="7">
    <location>
        <begin position="254"/>
        <end position="263"/>
    </location>
</feature>
<dbReference type="EMBL" id="JALJOR010000008">
    <property type="protein sequence ID" value="KAK9812965.1"/>
    <property type="molecule type" value="Genomic_DNA"/>
</dbReference>
<dbReference type="GO" id="GO:0016020">
    <property type="term" value="C:membrane"/>
    <property type="evidence" value="ECO:0007669"/>
    <property type="project" value="UniProtKB-SubCell"/>
</dbReference>
<feature type="transmembrane region" description="Helical" evidence="8">
    <location>
        <begin position="482"/>
        <end position="500"/>
    </location>
</feature>
<evidence type="ECO:0000256" key="1">
    <source>
        <dbReference type="ARBA" id="ARBA00004141"/>
    </source>
</evidence>
<dbReference type="PANTHER" id="PTHR20772">
    <property type="entry name" value="PROTEIN FMP42"/>
    <property type="match status" value="1"/>
</dbReference>
<protein>
    <submittedName>
        <fullName evidence="9">Uncharacterized protein</fullName>
    </submittedName>
</protein>
<feature type="transmembrane region" description="Helical" evidence="8">
    <location>
        <begin position="449"/>
        <end position="470"/>
    </location>
</feature>
<proteinExistence type="inferred from homology"/>
<name>A0AAW1PT04_9CHLO</name>
<dbReference type="Pfam" id="PF07690">
    <property type="entry name" value="MFS_1"/>
    <property type="match status" value="1"/>
</dbReference>
<dbReference type="PANTHER" id="PTHR20772:SF2">
    <property type="entry name" value="PROTEIN FMP42"/>
    <property type="match status" value="1"/>
</dbReference>
<feature type="transmembrane region" description="Helical" evidence="8">
    <location>
        <begin position="195"/>
        <end position="219"/>
    </location>
</feature>
<evidence type="ECO:0000256" key="7">
    <source>
        <dbReference type="SAM" id="MobiDB-lite"/>
    </source>
</evidence>
<feature type="transmembrane region" description="Helical" evidence="8">
    <location>
        <begin position="424"/>
        <end position="443"/>
    </location>
</feature>
<dbReference type="SUPFAM" id="SSF103473">
    <property type="entry name" value="MFS general substrate transporter"/>
    <property type="match status" value="1"/>
</dbReference>
<feature type="transmembrane region" description="Helical" evidence="8">
    <location>
        <begin position="398"/>
        <end position="417"/>
    </location>
</feature>
<accession>A0AAW1PT04</accession>
<evidence type="ECO:0000313" key="9">
    <source>
        <dbReference type="EMBL" id="KAK9812965.1"/>
    </source>
</evidence>
<comment type="subcellular location">
    <subcellularLocation>
        <location evidence="1">Membrane</location>
        <topology evidence="1">Multi-pass membrane protein</topology>
    </subcellularLocation>
</comment>
<dbReference type="InterPro" id="IPR036259">
    <property type="entry name" value="MFS_trans_sf"/>
</dbReference>
<dbReference type="AlphaFoldDB" id="A0AAW1PT04"/>
<evidence type="ECO:0000256" key="2">
    <source>
        <dbReference type="ARBA" id="ARBA00006595"/>
    </source>
</evidence>
<dbReference type="InterPro" id="IPR052599">
    <property type="entry name" value="SLC43A_AATransporter"/>
</dbReference>
<feature type="transmembrane region" description="Helical" evidence="8">
    <location>
        <begin position="512"/>
        <end position="531"/>
    </location>
</feature>
<feature type="transmembrane region" description="Helical" evidence="8">
    <location>
        <begin position="164"/>
        <end position="183"/>
    </location>
</feature>
<keyword evidence="4 8" id="KW-0812">Transmembrane</keyword>